<feature type="region of interest" description="Disordered" evidence="4">
    <location>
        <begin position="1217"/>
        <end position="1267"/>
    </location>
</feature>
<proteinExistence type="predicted"/>
<feature type="domain" description="NolW-like" evidence="5">
    <location>
        <begin position="941"/>
        <end position="1036"/>
    </location>
</feature>
<dbReference type="InterPro" id="IPR005644">
    <property type="entry name" value="NolW-like"/>
</dbReference>
<dbReference type="PANTHER" id="PTHR30332:SF24">
    <property type="entry name" value="SECRETIN GSPD-RELATED"/>
    <property type="match status" value="1"/>
</dbReference>
<gene>
    <name evidence="6" type="ORF">Mal48_20920</name>
</gene>
<keyword evidence="7" id="KW-1185">Reference proteome</keyword>
<feature type="compositionally biased region" description="Polar residues" evidence="4">
    <location>
        <begin position="767"/>
        <end position="787"/>
    </location>
</feature>
<dbReference type="InterPro" id="IPR038591">
    <property type="entry name" value="NolW-like_sf"/>
</dbReference>
<dbReference type="KEGG" id="tpol:Mal48_20920"/>
<evidence type="ECO:0000256" key="1">
    <source>
        <dbReference type="ARBA" id="ARBA00004370"/>
    </source>
</evidence>
<feature type="region of interest" description="Disordered" evidence="4">
    <location>
        <begin position="26"/>
        <end position="83"/>
    </location>
</feature>
<feature type="compositionally biased region" description="Low complexity" evidence="4">
    <location>
        <begin position="1174"/>
        <end position="1201"/>
    </location>
</feature>
<evidence type="ECO:0000313" key="7">
    <source>
        <dbReference type="Proteomes" id="UP000315724"/>
    </source>
</evidence>
<feature type="region of interest" description="Disordered" evidence="4">
    <location>
        <begin position="1174"/>
        <end position="1205"/>
    </location>
</feature>
<feature type="region of interest" description="Disordered" evidence="4">
    <location>
        <begin position="812"/>
        <end position="840"/>
    </location>
</feature>
<feature type="compositionally biased region" description="Low complexity" evidence="4">
    <location>
        <begin position="865"/>
        <end position="880"/>
    </location>
</feature>
<feature type="region of interest" description="Disordered" evidence="4">
    <location>
        <begin position="231"/>
        <end position="267"/>
    </location>
</feature>
<feature type="compositionally biased region" description="Polar residues" evidence="4">
    <location>
        <begin position="889"/>
        <end position="900"/>
    </location>
</feature>
<evidence type="ECO:0000256" key="2">
    <source>
        <dbReference type="ARBA" id="ARBA00022729"/>
    </source>
</evidence>
<keyword evidence="3" id="KW-0472">Membrane</keyword>
<dbReference type="Proteomes" id="UP000315724">
    <property type="component" value="Chromosome"/>
</dbReference>
<accession>A0A517QMH6</accession>
<feature type="compositionally biased region" description="Gly residues" evidence="4">
    <location>
        <begin position="47"/>
        <end position="74"/>
    </location>
</feature>
<dbReference type="RefSeq" id="WP_145198415.1">
    <property type="nucleotide sequence ID" value="NZ_CP036267.1"/>
</dbReference>
<dbReference type="GO" id="GO:0016020">
    <property type="term" value="C:membrane"/>
    <property type="evidence" value="ECO:0007669"/>
    <property type="project" value="UniProtKB-SubCell"/>
</dbReference>
<evidence type="ECO:0000256" key="4">
    <source>
        <dbReference type="SAM" id="MobiDB-lite"/>
    </source>
</evidence>
<feature type="compositionally biased region" description="Gly residues" evidence="4">
    <location>
        <begin position="1220"/>
        <end position="1267"/>
    </location>
</feature>
<dbReference type="AlphaFoldDB" id="A0A517QMH6"/>
<dbReference type="EMBL" id="CP036267">
    <property type="protein sequence ID" value="QDT32844.1"/>
    <property type="molecule type" value="Genomic_DNA"/>
</dbReference>
<keyword evidence="2" id="KW-0732">Signal</keyword>
<feature type="region of interest" description="Disordered" evidence="4">
    <location>
        <begin position="691"/>
        <end position="716"/>
    </location>
</feature>
<feature type="domain" description="NolW-like" evidence="5">
    <location>
        <begin position="475"/>
        <end position="552"/>
    </location>
</feature>
<feature type="domain" description="NolW-like" evidence="5">
    <location>
        <begin position="404"/>
        <end position="457"/>
    </location>
</feature>
<dbReference type="Pfam" id="PF03958">
    <property type="entry name" value="Secretin_N"/>
    <property type="match status" value="3"/>
</dbReference>
<dbReference type="PANTHER" id="PTHR30332">
    <property type="entry name" value="PROBABLE GENERAL SECRETION PATHWAY PROTEIN D"/>
    <property type="match status" value="1"/>
</dbReference>
<feature type="region of interest" description="Disordered" evidence="4">
    <location>
        <begin position="858"/>
        <end position="900"/>
    </location>
</feature>
<dbReference type="OrthoDB" id="221929at2"/>
<feature type="compositionally biased region" description="Basic and acidic residues" evidence="4">
    <location>
        <begin position="30"/>
        <end position="46"/>
    </location>
</feature>
<evidence type="ECO:0000313" key="6">
    <source>
        <dbReference type="EMBL" id="QDT32844.1"/>
    </source>
</evidence>
<dbReference type="InterPro" id="IPR050810">
    <property type="entry name" value="Bact_Secretion_Sys_Channel"/>
</dbReference>
<feature type="region of interest" description="Disordered" evidence="4">
    <location>
        <begin position="732"/>
        <end position="798"/>
    </location>
</feature>
<sequence>MSPIVKAVTAFLLGLVIVVSIPASLPGQQEGERRDRGGDRGGDRGSMRGGPGGRPGGPGGRGGFSGRRGGGLLGELGNESTRSEVNITDEQMKKLEEIGESMGNSREQFGDIFGRMQSASSNEEREKVRNELRAKMEEARKQSETQMKSVLSEEQFKRLDQIRLHREGLRAFGREEVQTELGLSDDQKKKLEELQESRSEKFRALGFGSSEEDRNKLNEEFEQATMAVLTDEQKQKWQQRIGPPPADAGQSRGQGSGGQPPPRRERPVMVEQVPEGAEAVLSFGEKRDEDDNTTKADRENVQLSFNFRYAPWTEVLRLFARESGLSLDLLDVPPGTFSYYDQKMYSPKDALDVINGYLLPKGFVLVHRDDFLVCLNIDDPIPPNLIPNVAPDELASRGKNELLTVVFPLEGVDAGQIAAEVNEVKGPQGKVVALGSSNSVLVTDIGSNLRRIDLMLKDITNRPGPDDLSFKPYIIKNIPAADAETLLRSVLGLSSGVTNVSAASSRRSSSSSTSGTGITIAADERTNKLLISATVKMHQLVEQALETIDVEGEPSTFSSEGNKPFLRVYTVTSANSMEVTKTITALMPGVVINEDARNGKIHILATNDKHVQVASLISEMDGAGSSSQQMTVIPLSKMDPIMASTTVRAMFMKDGDLAPTIEPDVYGRQLMVRGDTAQVLQVKELLAQLGEDGTGQRDRSSESRMRTFPLSGRDPEEILPLIQRMWNQRSSSPIRVVNPGERGPVRDIKSPAEGQSVRQPEPAAPPASTQQIRLDKNSPNSVQSNDSSTKETSKHRSLPVLAASQTTVLAQATGDDSQAAESEDSAGEPAEQTESANPVQYTDKELLDLLRTYINQSAPPKASESETAPETEPASPEPATRNQEKPRTPTDSAKTPSSDINVTVLGDELMLYSSDPEALNELEELLESTLQVIPPRTSWTVFTLQTADATEASLMLEQLLPYSNVSSSTSAGGMLGSFSGAASSLGSGLAEMTGLSSIAAAGQSLRIIPDTRLNALFVSGPAGQVKEVEEMLRVLDANEWPDSMRDKVTRLIPVEHADAKEVLQIVKETYKVYIDPPQQQQGRGNPLAAMMGGGRGGKDGDSPASLIKMAVSVDSNTNQLAVWADEALFREVETLVQTIDNSAKEARRTVVVVPLNNTNSSMIQNALGTLMPRVNVSSTGSRNSSNNSSNQSRSSSTSENNSDQDRIRQFMEQRMRERMQGGGGGNRPSTGGPGATGRTRGGGTSPFGGGGRQGGGGRTGGGRTGGR</sequence>
<dbReference type="GO" id="GO:0015627">
    <property type="term" value="C:type II protein secretion system complex"/>
    <property type="evidence" value="ECO:0007669"/>
    <property type="project" value="TreeGrafter"/>
</dbReference>
<dbReference type="Gene3D" id="3.30.1370.120">
    <property type="match status" value="4"/>
</dbReference>
<protein>
    <submittedName>
        <fullName evidence="6">Bacterial type II/III secretion system short domain protein</fullName>
    </submittedName>
</protein>
<reference evidence="6 7" key="1">
    <citation type="submission" date="2019-02" db="EMBL/GenBank/DDBJ databases">
        <title>Deep-cultivation of Planctomycetes and their phenomic and genomic characterization uncovers novel biology.</title>
        <authorList>
            <person name="Wiegand S."/>
            <person name="Jogler M."/>
            <person name="Boedeker C."/>
            <person name="Pinto D."/>
            <person name="Vollmers J."/>
            <person name="Rivas-Marin E."/>
            <person name="Kohn T."/>
            <person name="Peeters S.H."/>
            <person name="Heuer A."/>
            <person name="Rast P."/>
            <person name="Oberbeckmann S."/>
            <person name="Bunk B."/>
            <person name="Jeske O."/>
            <person name="Meyerdierks A."/>
            <person name="Storesund J.E."/>
            <person name="Kallscheuer N."/>
            <person name="Luecker S."/>
            <person name="Lage O.M."/>
            <person name="Pohl T."/>
            <person name="Merkel B.J."/>
            <person name="Hornburger P."/>
            <person name="Mueller R.-W."/>
            <person name="Bruemmer F."/>
            <person name="Labrenz M."/>
            <person name="Spormann A.M."/>
            <person name="Op den Camp H."/>
            <person name="Overmann J."/>
            <person name="Amann R."/>
            <person name="Jetten M.S.M."/>
            <person name="Mascher T."/>
            <person name="Medema M.H."/>
            <person name="Devos D.P."/>
            <person name="Kaster A.-K."/>
            <person name="Ovreas L."/>
            <person name="Rohde M."/>
            <person name="Galperin M.Y."/>
            <person name="Jogler C."/>
        </authorList>
    </citation>
    <scope>NUCLEOTIDE SEQUENCE [LARGE SCALE GENOMIC DNA]</scope>
    <source>
        <strain evidence="6 7">Mal48</strain>
    </source>
</reference>
<name>A0A517QMH6_9PLAN</name>
<organism evidence="6 7">
    <name type="scientific">Thalassoglobus polymorphus</name>
    <dbReference type="NCBI Taxonomy" id="2527994"/>
    <lineage>
        <taxon>Bacteria</taxon>
        <taxon>Pseudomonadati</taxon>
        <taxon>Planctomycetota</taxon>
        <taxon>Planctomycetia</taxon>
        <taxon>Planctomycetales</taxon>
        <taxon>Planctomycetaceae</taxon>
        <taxon>Thalassoglobus</taxon>
    </lineage>
</organism>
<dbReference type="GO" id="GO:0009306">
    <property type="term" value="P:protein secretion"/>
    <property type="evidence" value="ECO:0007669"/>
    <property type="project" value="TreeGrafter"/>
</dbReference>
<comment type="subcellular location">
    <subcellularLocation>
        <location evidence="1">Membrane</location>
    </subcellularLocation>
</comment>
<evidence type="ECO:0000259" key="5">
    <source>
        <dbReference type="Pfam" id="PF03958"/>
    </source>
</evidence>
<feature type="compositionally biased region" description="Basic and acidic residues" evidence="4">
    <location>
        <begin position="694"/>
        <end position="705"/>
    </location>
</feature>
<evidence type="ECO:0000256" key="3">
    <source>
        <dbReference type="ARBA" id="ARBA00023136"/>
    </source>
</evidence>